<evidence type="ECO:0000256" key="6">
    <source>
        <dbReference type="ARBA" id="ARBA00023118"/>
    </source>
</evidence>
<evidence type="ECO:0000256" key="2">
    <source>
        <dbReference type="ARBA" id="ARBA00022723"/>
    </source>
</evidence>
<evidence type="ECO:0000256" key="3">
    <source>
        <dbReference type="ARBA" id="ARBA00022759"/>
    </source>
</evidence>
<comment type="function">
    <text evidence="10">CRISPR (clustered regularly interspaced short palindromic repeat), is an adaptive immune system that provides protection against mobile genetic elements (viruses, transposable elements and conjugative plasmids). CRISPR clusters contain spacers, sequences complementary to antecedent mobile elements, and target invading nucleic acids. CRISPR clusters are transcribed and processed into CRISPR RNA (crRNA). Acts as a dsDNA endonuclease. Involved in the integration of spacer DNA into the CRISPR cassette.</text>
</comment>
<dbReference type="InterPro" id="IPR050646">
    <property type="entry name" value="Cas1"/>
</dbReference>
<evidence type="ECO:0000256" key="8">
    <source>
        <dbReference type="ARBA" id="ARBA00023211"/>
    </source>
</evidence>
<dbReference type="GO" id="GO:0004520">
    <property type="term" value="F:DNA endonuclease activity"/>
    <property type="evidence" value="ECO:0007669"/>
    <property type="project" value="InterPro"/>
</dbReference>
<dbReference type="InterPro" id="IPR042211">
    <property type="entry name" value="CRISPR-assoc_Cas1_N"/>
</dbReference>
<dbReference type="OrthoDB" id="9803119at2"/>
<organism evidence="11 12">
    <name type="scientific">Zavarzinia aquatilis</name>
    <dbReference type="NCBI Taxonomy" id="2211142"/>
    <lineage>
        <taxon>Bacteria</taxon>
        <taxon>Pseudomonadati</taxon>
        <taxon>Pseudomonadota</taxon>
        <taxon>Alphaproteobacteria</taxon>
        <taxon>Rhodospirillales</taxon>
        <taxon>Zavarziniaceae</taxon>
        <taxon>Zavarzinia</taxon>
    </lineage>
</organism>
<keyword evidence="12" id="KW-1185">Reference proteome</keyword>
<evidence type="ECO:0000256" key="7">
    <source>
        <dbReference type="ARBA" id="ARBA00023125"/>
    </source>
</evidence>
<sequence length="343" mass="37368">MRRLGNTLYITSQGTLLSRQGEAIRVGREGVAPVLIPIHGVDGILCFGGVTVTPPLLGHCAEAGVTVTWLSENGRFLARAEGPVSGNVLLRKAQYRASEDARATAIARSIIIGKVANQRHVLRRFLRDHQTTSPPETVNGIEGAIDRMGRSLRSLGKDLPLDALRGLEGEAAAAYFAVFGAMIRGADFSFSGRVRRPPTDPVNALLSFVYTLLTHDARSALEGVGLDPAVGFLHRDRPGRPGLALDLVEEFRAWFADRLVLSLINRRQVSAADFRVEPGGATLLDEAGRKTVLVAYQERKREEMVHPFTGEKLLLGLLWHEQARLLAACLRGDLDAYPPFAAR</sequence>
<evidence type="ECO:0000256" key="10">
    <source>
        <dbReference type="HAMAP-Rule" id="MF_01470"/>
    </source>
</evidence>
<dbReference type="PANTHER" id="PTHR34353:SF2">
    <property type="entry name" value="CRISPR-ASSOCIATED ENDONUCLEASE CAS1 1"/>
    <property type="match status" value="1"/>
</dbReference>
<dbReference type="RefSeq" id="WP_109905098.1">
    <property type="nucleotide sequence ID" value="NZ_QGLE01000004.1"/>
</dbReference>
<dbReference type="GO" id="GO:0043571">
    <property type="term" value="P:maintenance of CRISPR repeat elements"/>
    <property type="evidence" value="ECO:0007669"/>
    <property type="project" value="UniProtKB-UniRule"/>
</dbReference>
<dbReference type="GO" id="GO:0046872">
    <property type="term" value="F:metal ion binding"/>
    <property type="evidence" value="ECO:0007669"/>
    <property type="project" value="UniProtKB-UniRule"/>
</dbReference>
<evidence type="ECO:0000313" key="11">
    <source>
        <dbReference type="EMBL" id="PWR24351.1"/>
    </source>
</evidence>
<feature type="binding site" evidence="10">
    <location>
        <position position="168"/>
    </location>
    <ligand>
        <name>Mn(2+)</name>
        <dbReference type="ChEBI" id="CHEBI:29035"/>
    </ligand>
</feature>
<dbReference type="EC" id="3.1.-.-" evidence="10"/>
<evidence type="ECO:0000256" key="9">
    <source>
        <dbReference type="ARBA" id="ARBA00038592"/>
    </source>
</evidence>
<feature type="binding site" evidence="10">
    <location>
        <position position="234"/>
    </location>
    <ligand>
        <name>Mn(2+)</name>
        <dbReference type="ChEBI" id="CHEBI:29035"/>
    </ligand>
</feature>
<dbReference type="GO" id="GO:0051607">
    <property type="term" value="P:defense response to virus"/>
    <property type="evidence" value="ECO:0007669"/>
    <property type="project" value="UniProtKB-UniRule"/>
</dbReference>
<protein>
    <recommendedName>
        <fullName evidence="10">CRISPR-associated endonuclease Cas1</fullName>
        <ecNumber evidence="10">3.1.-.-</ecNumber>
    </recommendedName>
</protein>
<comment type="cofactor">
    <cofactor evidence="10">
        <name>Mg(2+)</name>
        <dbReference type="ChEBI" id="CHEBI:18420"/>
    </cofactor>
    <cofactor evidence="10">
        <name>Mn(2+)</name>
        <dbReference type="ChEBI" id="CHEBI:29035"/>
    </cofactor>
</comment>
<gene>
    <name evidence="10" type="primary">cas1</name>
    <name evidence="11" type="ORF">DKG74_09590</name>
</gene>
<keyword evidence="5 10" id="KW-0460">Magnesium</keyword>
<dbReference type="InterPro" id="IPR019856">
    <property type="entry name" value="CRISPR-assoc_Cas1_DVULG"/>
</dbReference>
<dbReference type="AlphaFoldDB" id="A0A317ECB6"/>
<proteinExistence type="inferred from homology"/>
<accession>A0A317ECB6</accession>
<keyword evidence="7 10" id="KW-0238">DNA-binding</keyword>
<keyword evidence="2 10" id="KW-0479">Metal-binding</keyword>
<comment type="similarity">
    <text evidence="10">Belongs to the CRISPR-associated endonuclease Cas1 family.</text>
</comment>
<name>A0A317ECB6_9PROT</name>
<dbReference type="GO" id="GO:0016787">
    <property type="term" value="F:hydrolase activity"/>
    <property type="evidence" value="ECO:0007669"/>
    <property type="project" value="UniProtKB-KW"/>
</dbReference>
<dbReference type="GO" id="GO:0003677">
    <property type="term" value="F:DNA binding"/>
    <property type="evidence" value="ECO:0007669"/>
    <property type="project" value="UniProtKB-KW"/>
</dbReference>
<dbReference type="EMBL" id="QGLE01000004">
    <property type="protein sequence ID" value="PWR24351.1"/>
    <property type="molecule type" value="Genomic_DNA"/>
</dbReference>
<keyword evidence="4 10" id="KW-0378">Hydrolase</keyword>
<evidence type="ECO:0000256" key="1">
    <source>
        <dbReference type="ARBA" id="ARBA00022722"/>
    </source>
</evidence>
<dbReference type="Pfam" id="PF01867">
    <property type="entry name" value="Cas_Cas1"/>
    <property type="match status" value="1"/>
</dbReference>
<keyword evidence="3 10" id="KW-0255">Endonuclease</keyword>
<evidence type="ECO:0000256" key="5">
    <source>
        <dbReference type="ARBA" id="ARBA00022842"/>
    </source>
</evidence>
<comment type="caution">
    <text evidence="11">The sequence shown here is derived from an EMBL/GenBank/DDBJ whole genome shotgun (WGS) entry which is preliminary data.</text>
</comment>
<feature type="binding site" evidence="10">
    <location>
        <position position="249"/>
    </location>
    <ligand>
        <name>Mn(2+)</name>
        <dbReference type="ChEBI" id="CHEBI:29035"/>
    </ligand>
</feature>
<keyword evidence="8 10" id="KW-0464">Manganese</keyword>
<evidence type="ECO:0000313" key="12">
    <source>
        <dbReference type="Proteomes" id="UP000245461"/>
    </source>
</evidence>
<dbReference type="CDD" id="cd09721">
    <property type="entry name" value="Cas1_I-C"/>
    <property type="match status" value="1"/>
</dbReference>
<comment type="subunit">
    <text evidence="9 10">Homodimer, forms a heterotetramer with a Cas2 homodimer.</text>
</comment>
<dbReference type="InterPro" id="IPR042206">
    <property type="entry name" value="CRISPR-assoc_Cas1_C"/>
</dbReference>
<dbReference type="InterPro" id="IPR002729">
    <property type="entry name" value="CRISPR-assoc_Cas1"/>
</dbReference>
<dbReference type="NCBIfam" id="TIGR03640">
    <property type="entry name" value="cas1_DVULG"/>
    <property type="match status" value="1"/>
</dbReference>
<keyword evidence="6 10" id="KW-0051">Antiviral defense</keyword>
<dbReference type="NCBIfam" id="TIGR00287">
    <property type="entry name" value="cas1"/>
    <property type="match status" value="1"/>
</dbReference>
<dbReference type="HAMAP" id="MF_01470">
    <property type="entry name" value="Cas1"/>
    <property type="match status" value="1"/>
</dbReference>
<dbReference type="Gene3D" id="1.20.120.920">
    <property type="entry name" value="CRISPR-associated endonuclease Cas1, C-terminal domain"/>
    <property type="match status" value="1"/>
</dbReference>
<reference evidence="11 12" key="1">
    <citation type="submission" date="2018-05" db="EMBL/GenBank/DDBJ databases">
        <title>Zavarzinia sp. HR-AS.</title>
        <authorList>
            <person name="Lee Y."/>
            <person name="Jeon C.O."/>
        </authorList>
    </citation>
    <scope>NUCLEOTIDE SEQUENCE [LARGE SCALE GENOMIC DNA]</scope>
    <source>
        <strain evidence="11 12">HR-AS</strain>
    </source>
</reference>
<keyword evidence="1 10" id="KW-0540">Nuclease</keyword>
<evidence type="ECO:0000256" key="4">
    <source>
        <dbReference type="ARBA" id="ARBA00022801"/>
    </source>
</evidence>
<dbReference type="Gene3D" id="3.100.10.20">
    <property type="entry name" value="CRISPR-associated endonuclease Cas1, N-terminal domain"/>
    <property type="match status" value="1"/>
</dbReference>
<dbReference type="Proteomes" id="UP000245461">
    <property type="component" value="Unassembled WGS sequence"/>
</dbReference>
<dbReference type="PANTHER" id="PTHR34353">
    <property type="entry name" value="CRISPR-ASSOCIATED ENDONUCLEASE CAS1 1"/>
    <property type="match status" value="1"/>
</dbReference>